<evidence type="ECO:0000256" key="8">
    <source>
        <dbReference type="ARBA" id="ARBA00022687"/>
    </source>
</evidence>
<evidence type="ECO:0000256" key="5">
    <source>
        <dbReference type="ARBA" id="ARBA00018019"/>
    </source>
</evidence>
<keyword evidence="9 14" id="KW-0732">Signal</keyword>
<evidence type="ECO:0000256" key="11">
    <source>
        <dbReference type="ARBA" id="ARBA00023180"/>
    </source>
</evidence>
<feature type="non-terminal residue" evidence="16">
    <location>
        <position position="1"/>
    </location>
</feature>
<dbReference type="GO" id="GO:0008201">
    <property type="term" value="F:heparin binding"/>
    <property type="evidence" value="ECO:0007669"/>
    <property type="project" value="UniProtKB-KW"/>
</dbReference>
<evidence type="ECO:0000313" key="17">
    <source>
        <dbReference type="Proteomes" id="UP000886611"/>
    </source>
</evidence>
<dbReference type="Pfam" id="PF05463">
    <property type="entry name" value="Sclerostin"/>
    <property type="match status" value="1"/>
</dbReference>
<dbReference type="InterPro" id="IPR029034">
    <property type="entry name" value="Cystine-knot_cytokine"/>
</dbReference>
<feature type="region of interest" description="Disordered" evidence="13">
    <location>
        <begin position="173"/>
        <end position="208"/>
    </location>
</feature>
<evidence type="ECO:0000256" key="6">
    <source>
        <dbReference type="ARBA" id="ARBA00022525"/>
    </source>
</evidence>
<evidence type="ECO:0000256" key="10">
    <source>
        <dbReference type="ARBA" id="ARBA00023157"/>
    </source>
</evidence>
<comment type="caution">
    <text evidence="16">The sequence shown here is derived from an EMBL/GenBank/DDBJ whole genome shotgun (WGS) entry which is preliminary data.</text>
</comment>
<feature type="region of interest" description="Disordered" evidence="13">
    <location>
        <begin position="29"/>
        <end position="67"/>
    </location>
</feature>
<dbReference type="GO" id="GO:0030514">
    <property type="term" value="P:negative regulation of BMP signaling pathway"/>
    <property type="evidence" value="ECO:0007669"/>
    <property type="project" value="TreeGrafter"/>
</dbReference>
<sequence>MCVGPALLIPVLLSAAHGWKVLTNDATENVPEYQGGRPRQADAAESSNNSTINRAKHGGRAEAPNTATYGTSNLSCRELRSTRYIIDGPCRSSKPLKELICSGQCLPPHLMPNSILRGKWWRQQASDYRCVPAHSRTQRFHLLCPNEEVRTYKMRVVTSCKCKRYTRHHNQSEFKELDKTPAKRRRSKASQAVRARSRGHRPESQNAY</sequence>
<keyword evidence="6" id="KW-0964">Secreted</keyword>
<reference evidence="16 17" key="1">
    <citation type="journal article" date="2021" name="Cell">
        <title>Tracing the genetic footprints of vertebrate landing in non-teleost ray-finned fishes.</title>
        <authorList>
            <person name="Bi X."/>
            <person name="Wang K."/>
            <person name="Yang L."/>
            <person name="Pan H."/>
            <person name="Jiang H."/>
            <person name="Wei Q."/>
            <person name="Fang M."/>
            <person name="Yu H."/>
            <person name="Zhu C."/>
            <person name="Cai Y."/>
            <person name="He Y."/>
            <person name="Gan X."/>
            <person name="Zeng H."/>
            <person name="Yu D."/>
            <person name="Zhu Y."/>
            <person name="Jiang H."/>
            <person name="Qiu Q."/>
            <person name="Yang H."/>
            <person name="Zhang Y.E."/>
            <person name="Wang W."/>
            <person name="Zhu M."/>
            <person name="He S."/>
            <person name="Zhang G."/>
        </authorList>
    </citation>
    <scope>NUCLEOTIDE SEQUENCE [LARGE SCALE GENOMIC DNA]</scope>
    <source>
        <strain evidence="16">Bchr_013</strain>
    </source>
</reference>
<evidence type="ECO:0000256" key="13">
    <source>
        <dbReference type="SAM" id="MobiDB-lite"/>
    </source>
</evidence>
<evidence type="ECO:0000256" key="7">
    <source>
        <dbReference type="ARBA" id="ARBA00022674"/>
    </source>
</evidence>
<dbReference type="EMBL" id="JAATIS010004753">
    <property type="protein sequence ID" value="KAG2460599.1"/>
    <property type="molecule type" value="Genomic_DNA"/>
</dbReference>
<proteinExistence type="inferred from homology"/>
<evidence type="ECO:0000256" key="2">
    <source>
        <dbReference type="ARBA" id="ARBA00004613"/>
    </source>
</evidence>
<dbReference type="InterPro" id="IPR006207">
    <property type="entry name" value="Cys_knot_C"/>
</dbReference>
<evidence type="ECO:0000256" key="3">
    <source>
        <dbReference type="ARBA" id="ARBA00007850"/>
    </source>
</evidence>
<gene>
    <name evidence="16" type="primary">Sost</name>
    <name evidence="16" type="ORF">GTO96_0010797</name>
</gene>
<evidence type="ECO:0000256" key="4">
    <source>
        <dbReference type="ARBA" id="ARBA00011121"/>
    </source>
</evidence>
<dbReference type="AlphaFoldDB" id="A0A8X7X3R9"/>
<feature type="domain" description="CTCK" evidence="15">
    <location>
        <begin position="76"/>
        <end position="167"/>
    </location>
</feature>
<keyword evidence="10" id="KW-1015">Disulfide bond</keyword>
<comment type="similarity">
    <text evidence="3">Belongs to the sclerostin family.</text>
</comment>
<evidence type="ECO:0000256" key="14">
    <source>
        <dbReference type="SAM" id="SignalP"/>
    </source>
</evidence>
<dbReference type="GO" id="GO:0036122">
    <property type="term" value="F:BMP binding"/>
    <property type="evidence" value="ECO:0007669"/>
    <property type="project" value="TreeGrafter"/>
</dbReference>
<comment type="subunit">
    <text evidence="4">Interacts with LRP4 (via the extracellular domain); the interaction facilitates the inhibition of Wnt signaling. Interacts with LRP5 (via the first two YWTD-EGF repeat domains); the interaction inhibits Wnt-mediated signaling. Interacts with LRP6.</text>
</comment>
<evidence type="ECO:0000256" key="12">
    <source>
        <dbReference type="PROSITE-ProRule" id="PRU00039"/>
    </source>
</evidence>
<dbReference type="GO" id="GO:0030178">
    <property type="term" value="P:negative regulation of Wnt signaling pathway"/>
    <property type="evidence" value="ECO:0007669"/>
    <property type="project" value="TreeGrafter"/>
</dbReference>
<evidence type="ECO:0000256" key="9">
    <source>
        <dbReference type="ARBA" id="ARBA00022729"/>
    </source>
</evidence>
<comment type="caution">
    <text evidence="12">Lacks conserved residue(s) required for the propagation of feature annotation.</text>
</comment>
<dbReference type="PROSITE" id="PS01225">
    <property type="entry name" value="CTCK_2"/>
    <property type="match status" value="1"/>
</dbReference>
<dbReference type="GO" id="GO:0016055">
    <property type="term" value="P:Wnt signaling pathway"/>
    <property type="evidence" value="ECO:0007669"/>
    <property type="project" value="UniProtKB-KW"/>
</dbReference>
<feature type="non-terminal residue" evidence="16">
    <location>
        <position position="208"/>
    </location>
</feature>
<dbReference type="Gene3D" id="2.10.90.10">
    <property type="entry name" value="Cystine-knot cytokines"/>
    <property type="match status" value="1"/>
</dbReference>
<dbReference type="GO" id="GO:0005615">
    <property type="term" value="C:extracellular space"/>
    <property type="evidence" value="ECO:0007669"/>
    <property type="project" value="InterPro"/>
</dbReference>
<comment type="function">
    <text evidence="1">Negative regulator of bone growth that acts through inhibition of Wnt signaling and bone formation.</text>
</comment>
<evidence type="ECO:0000256" key="1">
    <source>
        <dbReference type="ARBA" id="ARBA00002193"/>
    </source>
</evidence>
<evidence type="ECO:0000259" key="15">
    <source>
        <dbReference type="PROSITE" id="PS01225"/>
    </source>
</evidence>
<feature type="chain" id="PRO_5036478859" description="Sclerostin" evidence="14">
    <location>
        <begin position="19"/>
        <end position="208"/>
    </location>
</feature>
<evidence type="ECO:0000313" key="16">
    <source>
        <dbReference type="EMBL" id="KAG2460599.1"/>
    </source>
</evidence>
<protein>
    <recommendedName>
        <fullName evidence="5">Sclerostin</fullName>
    </recommendedName>
</protein>
<keyword evidence="17" id="KW-1185">Reference proteome</keyword>
<name>A0A8X7X3R9_POLSE</name>
<dbReference type="GO" id="GO:0001503">
    <property type="term" value="P:ossification"/>
    <property type="evidence" value="ECO:0007669"/>
    <property type="project" value="TreeGrafter"/>
</dbReference>
<feature type="signal peptide" evidence="14">
    <location>
        <begin position="1"/>
        <end position="18"/>
    </location>
</feature>
<dbReference type="PANTHER" id="PTHR14903:SF4">
    <property type="entry name" value="SCLEROSTIN"/>
    <property type="match status" value="1"/>
</dbReference>
<organism evidence="16 17">
    <name type="scientific">Polypterus senegalus</name>
    <name type="common">Senegal bichir</name>
    <dbReference type="NCBI Taxonomy" id="55291"/>
    <lineage>
        <taxon>Eukaryota</taxon>
        <taxon>Metazoa</taxon>
        <taxon>Chordata</taxon>
        <taxon>Craniata</taxon>
        <taxon>Vertebrata</taxon>
        <taxon>Euteleostomi</taxon>
        <taxon>Actinopterygii</taxon>
        <taxon>Polypteriformes</taxon>
        <taxon>Polypteridae</taxon>
        <taxon>Polypterus</taxon>
    </lineage>
</organism>
<keyword evidence="7" id="KW-0358">Heparin-binding</keyword>
<keyword evidence="8" id="KW-0879">Wnt signaling pathway</keyword>
<dbReference type="InterPro" id="IPR008835">
    <property type="entry name" value="Sclerostin/SOSTDC1"/>
</dbReference>
<comment type="subcellular location">
    <subcellularLocation>
        <location evidence="2">Secreted</location>
    </subcellularLocation>
</comment>
<dbReference type="Proteomes" id="UP000886611">
    <property type="component" value="Unassembled WGS sequence"/>
</dbReference>
<accession>A0A8X7X3R9</accession>
<keyword evidence="11" id="KW-0325">Glycoprotein</keyword>
<dbReference type="PANTHER" id="PTHR14903">
    <property type="entry name" value="SCLEROSTIN-RELATED"/>
    <property type="match status" value="1"/>
</dbReference>